<comment type="similarity">
    <text evidence="3">Belongs to the mitochondrion-specific ribosomal protein mS31 family.</text>
</comment>
<dbReference type="PROSITE" id="PS51182">
    <property type="entry name" value="C2_TENSIN"/>
    <property type="match status" value="1"/>
</dbReference>
<dbReference type="Gene3D" id="2.60.40.1110">
    <property type="match status" value="1"/>
</dbReference>
<keyword evidence="6 17" id="KW-0689">Ribosomal protein</keyword>
<dbReference type="InParanoid" id="L9KGW1"/>
<dbReference type="Pfam" id="PF15433">
    <property type="entry name" value="MRP-S31"/>
    <property type="match status" value="1"/>
</dbReference>
<evidence type="ECO:0000256" key="9">
    <source>
        <dbReference type="ARBA" id="ARBA00023136"/>
    </source>
</evidence>
<dbReference type="GO" id="GO:0005763">
    <property type="term" value="C:mitochondrial small ribosomal subunit"/>
    <property type="evidence" value="ECO:0007669"/>
    <property type="project" value="InterPro"/>
</dbReference>
<protein>
    <recommendedName>
        <fullName evidence="11">Small ribosomal subunit protein mS31</fullName>
    </recommendedName>
    <alternativeName>
        <fullName evidence="12">28S ribosomal protein S31, mitochondrial</fullName>
    </alternativeName>
</protein>
<evidence type="ECO:0000256" key="10">
    <source>
        <dbReference type="ARBA" id="ARBA00023274"/>
    </source>
</evidence>
<dbReference type="PROSITE" id="PS50056">
    <property type="entry name" value="TYR_PHOSPHATASE_2"/>
    <property type="match status" value="1"/>
</dbReference>
<keyword evidence="9 13" id="KW-0472">Membrane</keyword>
<dbReference type="Gene3D" id="1.20.120.350">
    <property type="entry name" value="Voltage-gated potassium channels. Chain C"/>
    <property type="match status" value="1"/>
</dbReference>
<evidence type="ECO:0000259" key="14">
    <source>
        <dbReference type="PROSITE" id="PS50056"/>
    </source>
</evidence>
<evidence type="ECO:0000313" key="18">
    <source>
        <dbReference type="Proteomes" id="UP000011518"/>
    </source>
</evidence>
<dbReference type="EMBL" id="KB320851">
    <property type="protein sequence ID" value="ELW61923.1"/>
    <property type="molecule type" value="Genomic_DNA"/>
</dbReference>
<evidence type="ECO:0000256" key="12">
    <source>
        <dbReference type="ARBA" id="ARBA00035363"/>
    </source>
</evidence>
<evidence type="ECO:0000259" key="16">
    <source>
        <dbReference type="PROSITE" id="PS51182"/>
    </source>
</evidence>
<keyword evidence="8" id="KW-0496">Mitochondrion</keyword>
<comment type="subcellular location">
    <subcellularLocation>
        <location evidence="1">Membrane</location>
        <topology evidence="1">Multi-pass membrane protein</topology>
    </subcellularLocation>
    <subcellularLocation>
        <location evidence="2">Mitochondrion</location>
    </subcellularLocation>
</comment>
<dbReference type="PANTHER" id="PTHR13231:SF3">
    <property type="entry name" value="SMALL RIBOSOMAL SUBUNIT PROTEIN MS31"/>
    <property type="match status" value="1"/>
</dbReference>
<dbReference type="eggNOG" id="KOG2283">
    <property type="taxonomic scope" value="Eukaryota"/>
</dbReference>
<dbReference type="InterPro" id="IPR027359">
    <property type="entry name" value="Volt_channel_dom_sf"/>
</dbReference>
<dbReference type="SUPFAM" id="SSF49562">
    <property type="entry name" value="C2 domain (Calcium/lipid-binding domain, CaLB)"/>
    <property type="match status" value="1"/>
</dbReference>
<feature type="domain" description="Phosphatase tensin-type" evidence="15">
    <location>
        <begin position="18"/>
        <end position="236"/>
    </location>
</feature>
<evidence type="ECO:0000256" key="7">
    <source>
        <dbReference type="ARBA" id="ARBA00022989"/>
    </source>
</evidence>
<gene>
    <name evidence="17" type="ORF">TREES_T100017168</name>
</gene>
<dbReference type="AlphaFoldDB" id="L9KGW1"/>
<dbReference type="SMART" id="SM01326">
    <property type="entry name" value="PTEN_C2"/>
    <property type="match status" value="1"/>
</dbReference>
<evidence type="ECO:0000256" key="5">
    <source>
        <dbReference type="ARBA" id="ARBA00022946"/>
    </source>
</evidence>
<keyword evidence="5" id="KW-0809">Transit peptide</keyword>
<proteinExistence type="inferred from homology"/>
<evidence type="ECO:0000256" key="6">
    <source>
        <dbReference type="ARBA" id="ARBA00022980"/>
    </source>
</evidence>
<dbReference type="InterPro" id="IPR029023">
    <property type="entry name" value="Tensin_phosphatase"/>
</dbReference>
<evidence type="ECO:0000256" key="8">
    <source>
        <dbReference type="ARBA" id="ARBA00023128"/>
    </source>
</evidence>
<reference evidence="18" key="1">
    <citation type="submission" date="2012-07" db="EMBL/GenBank/DDBJ databases">
        <title>Genome of the Chinese tree shrew, a rising model animal genetically related to primates.</title>
        <authorList>
            <person name="Zhang G."/>
            <person name="Fan Y."/>
            <person name="Yao Y."/>
            <person name="Huang Z."/>
        </authorList>
    </citation>
    <scope>NUCLEOTIDE SEQUENCE [LARGE SCALE GENOMIC DNA]</scope>
</reference>
<dbReference type="PROSITE" id="PS00383">
    <property type="entry name" value="TYR_PHOSPHATASE_1"/>
    <property type="match status" value="1"/>
</dbReference>
<evidence type="ECO:0000256" key="13">
    <source>
        <dbReference type="SAM" id="Phobius"/>
    </source>
</evidence>
<dbReference type="FunFam" id="2.60.40.1110:FF:000004">
    <property type="entry name" value="Voltage-sensor containing phosphatase"/>
    <property type="match status" value="1"/>
</dbReference>
<feature type="domain" description="C2 tensin-type" evidence="16">
    <location>
        <begin position="243"/>
        <end position="407"/>
    </location>
</feature>
<dbReference type="InterPro" id="IPR014020">
    <property type="entry name" value="Tensin_C2-dom"/>
</dbReference>
<dbReference type="SUPFAM" id="SSF52799">
    <property type="entry name" value="(Phosphotyrosine protein) phosphatases II"/>
    <property type="match status" value="1"/>
</dbReference>
<keyword evidence="10" id="KW-0687">Ribonucleoprotein</keyword>
<dbReference type="InterPro" id="IPR016130">
    <property type="entry name" value="Tyr_Pase_AS"/>
</dbReference>
<dbReference type="GO" id="GO:0003735">
    <property type="term" value="F:structural constituent of ribosome"/>
    <property type="evidence" value="ECO:0007669"/>
    <property type="project" value="InterPro"/>
</dbReference>
<dbReference type="Pfam" id="PF22785">
    <property type="entry name" value="Tc-R-P"/>
    <property type="match status" value="1"/>
</dbReference>
<dbReference type="InterPro" id="IPR026299">
    <property type="entry name" value="MRP-S31"/>
</dbReference>
<evidence type="ECO:0000256" key="3">
    <source>
        <dbReference type="ARBA" id="ARBA00011057"/>
    </source>
</evidence>
<dbReference type="InterPro" id="IPR000387">
    <property type="entry name" value="Tyr_Pase_dom"/>
</dbReference>
<keyword evidence="18" id="KW-1185">Reference proteome</keyword>
<dbReference type="Pfam" id="PF10409">
    <property type="entry name" value="PTEN_C2"/>
    <property type="match status" value="1"/>
</dbReference>
<dbReference type="InterPro" id="IPR029021">
    <property type="entry name" value="Prot-tyrosine_phosphatase-like"/>
</dbReference>
<name>L9KGW1_TUPCH</name>
<reference evidence="18" key="2">
    <citation type="journal article" date="2013" name="Nat. Commun.">
        <title>Genome of the Chinese tree shrew.</title>
        <authorList>
            <person name="Fan Y."/>
            <person name="Huang Z.Y."/>
            <person name="Cao C.C."/>
            <person name="Chen C.S."/>
            <person name="Chen Y.X."/>
            <person name="Fan D.D."/>
            <person name="He J."/>
            <person name="Hou H.L."/>
            <person name="Hu L."/>
            <person name="Hu X.T."/>
            <person name="Jiang X.T."/>
            <person name="Lai R."/>
            <person name="Lang Y.S."/>
            <person name="Liang B."/>
            <person name="Liao S.G."/>
            <person name="Mu D."/>
            <person name="Ma Y.Y."/>
            <person name="Niu Y.Y."/>
            <person name="Sun X.Q."/>
            <person name="Xia J.Q."/>
            <person name="Xiao J."/>
            <person name="Xiong Z.Q."/>
            <person name="Xu L."/>
            <person name="Yang L."/>
            <person name="Zhang Y."/>
            <person name="Zhao W."/>
            <person name="Zhao X.D."/>
            <person name="Zheng Y.T."/>
            <person name="Zhou J.M."/>
            <person name="Zhu Y.B."/>
            <person name="Zhang G.J."/>
            <person name="Wang J."/>
            <person name="Yao Y.G."/>
        </authorList>
    </citation>
    <scope>NUCLEOTIDE SEQUENCE [LARGE SCALE GENOMIC DNA]</scope>
</reference>
<evidence type="ECO:0000313" key="17">
    <source>
        <dbReference type="EMBL" id="ELW61923.1"/>
    </source>
</evidence>
<dbReference type="PROSITE" id="PS51181">
    <property type="entry name" value="PPASE_TENSIN"/>
    <property type="match status" value="1"/>
</dbReference>
<feature type="transmembrane region" description="Helical" evidence="13">
    <location>
        <begin position="41"/>
        <end position="60"/>
    </location>
</feature>
<feature type="domain" description="Tyrosine specific protein phosphatases" evidence="14">
    <location>
        <begin position="145"/>
        <end position="205"/>
    </location>
</feature>
<feature type="transmembrane region" description="Helical" evidence="13">
    <location>
        <begin position="6"/>
        <end position="32"/>
    </location>
</feature>
<keyword evidence="4 13" id="KW-0812">Transmembrane</keyword>
<evidence type="ECO:0000259" key="15">
    <source>
        <dbReference type="PROSITE" id="PS51181"/>
    </source>
</evidence>
<dbReference type="GO" id="GO:0016791">
    <property type="term" value="F:phosphatase activity"/>
    <property type="evidence" value="ECO:0007669"/>
    <property type="project" value="UniProtKB-ARBA"/>
</dbReference>
<dbReference type="FunCoup" id="L9KGW1">
    <property type="interactions" value="150"/>
</dbReference>
<evidence type="ECO:0000256" key="2">
    <source>
        <dbReference type="ARBA" id="ARBA00004173"/>
    </source>
</evidence>
<feature type="transmembrane region" description="Helical" evidence="13">
    <location>
        <begin position="80"/>
        <end position="98"/>
    </location>
</feature>
<organism evidence="17 18">
    <name type="scientific">Tupaia chinensis</name>
    <name type="common">Chinese tree shrew</name>
    <name type="synonym">Tupaia belangeri chinensis</name>
    <dbReference type="NCBI Taxonomy" id="246437"/>
    <lineage>
        <taxon>Eukaryota</taxon>
        <taxon>Metazoa</taxon>
        <taxon>Chordata</taxon>
        <taxon>Craniata</taxon>
        <taxon>Vertebrata</taxon>
        <taxon>Euteleostomi</taxon>
        <taxon>Mammalia</taxon>
        <taxon>Eutheria</taxon>
        <taxon>Euarchontoglires</taxon>
        <taxon>Scandentia</taxon>
        <taxon>Tupaiidae</taxon>
        <taxon>Tupaia</taxon>
    </lineage>
</organism>
<keyword evidence="7 13" id="KW-1133">Transmembrane helix</keyword>
<dbReference type="GO" id="GO:0016020">
    <property type="term" value="C:membrane"/>
    <property type="evidence" value="ECO:0007669"/>
    <property type="project" value="UniProtKB-SubCell"/>
</dbReference>
<evidence type="ECO:0000256" key="1">
    <source>
        <dbReference type="ARBA" id="ARBA00004141"/>
    </source>
</evidence>
<evidence type="ECO:0000256" key="11">
    <source>
        <dbReference type="ARBA" id="ARBA00035133"/>
    </source>
</evidence>
<dbReference type="Proteomes" id="UP000011518">
    <property type="component" value="Unassembled WGS sequence"/>
</dbReference>
<accession>L9KGW1</accession>
<dbReference type="Gene3D" id="3.90.190.10">
    <property type="entry name" value="Protein tyrosine phosphatase superfamily"/>
    <property type="match status" value="1"/>
</dbReference>
<dbReference type="InterPro" id="IPR035892">
    <property type="entry name" value="C2_domain_sf"/>
</dbReference>
<evidence type="ECO:0000256" key="4">
    <source>
        <dbReference type="ARBA" id="ARBA00022692"/>
    </source>
</evidence>
<sequence>MVHLIVSSFIFGIFGVLLIFVDVGLAIADILVTENQIYIPLGYRSFSIAIAIFFFVDVLLRVYVEGRRRYFSDVLNSLDAAIIGITLLVDILFVVYDLKFLRVFPRCRNLTNTLFILGERDYDPKYFHYRVRRIMIDDHNVPTLREMLSFSKEVDEWMARDNENIVAIHCKGGKGRTGTMVSAYLIACGTFFTAQESLYYFGERRTDKTSSDKFQGVETPSQNRYVAYFEKVKKSYHFDLPPKKTLKIRRFIIYSIHGVGKGNGHDLKIRIIMQQKTVFFCSRFKNCWIFLDIESDRVVIDVSNCPALYDDVKVKFSSSYIPKNYDNCSFFFWFHTSFIQDNRTKNNIQRYFGTNCVTYSKKDEQSVPTNEISKKTSESQDNVKENTKKDLLDIIKSMKVELSTVNVQTTKPPNRRPLANLEATISRLQKPTEDTPKKRKEQLSPELVAAASAVAESLPFDKQTTKSELLRQLQQHEEDVRAQVDGNRPKISFRSIVSDMKVARSATPRVSTRPEHQIQFDEGVDSDLGQKKTADLRKRRSIFKGKRLNIFDTKAVTEEAPEPGFDDDGSEFHEHIFLDKYLEDFPKQGPIRHFMELVTCGLSKNPYLSVKQKVEHIEWFRNYFNEKKDILKKSDIQFN</sequence>
<dbReference type="PANTHER" id="PTHR13231">
    <property type="entry name" value="MITOCHONDRIAL RIBOSOMAL PROTEIN S31"/>
    <property type="match status" value="1"/>
</dbReference>